<dbReference type="Gene3D" id="4.10.60.10">
    <property type="entry name" value="Zinc finger, CCHC-type"/>
    <property type="match status" value="1"/>
</dbReference>
<dbReference type="InterPro" id="IPR043128">
    <property type="entry name" value="Rev_trsase/Diguanyl_cyclase"/>
</dbReference>
<evidence type="ECO:0000313" key="5">
    <source>
        <dbReference type="EMBL" id="GEU77506.1"/>
    </source>
</evidence>
<dbReference type="Gene3D" id="2.40.70.10">
    <property type="entry name" value="Acid Proteases"/>
    <property type="match status" value="1"/>
</dbReference>
<evidence type="ECO:0000256" key="1">
    <source>
        <dbReference type="PROSITE-ProRule" id="PRU00047"/>
    </source>
</evidence>
<dbReference type="PANTHER" id="PTHR15503">
    <property type="entry name" value="LDOC1 RELATED"/>
    <property type="match status" value="1"/>
</dbReference>
<dbReference type="Gene3D" id="3.30.70.270">
    <property type="match status" value="2"/>
</dbReference>
<dbReference type="PANTHER" id="PTHR15503:SF45">
    <property type="entry name" value="RNA-DIRECTED DNA POLYMERASE HOMOLOG"/>
    <property type="match status" value="1"/>
</dbReference>
<dbReference type="InterPro" id="IPR043502">
    <property type="entry name" value="DNA/RNA_pol_sf"/>
</dbReference>
<protein>
    <recommendedName>
        <fullName evidence="4">CCHC-type domain-containing protein</fullName>
    </recommendedName>
</protein>
<evidence type="ECO:0000259" key="4">
    <source>
        <dbReference type="PROSITE" id="PS50158"/>
    </source>
</evidence>
<dbReference type="GO" id="GO:0003676">
    <property type="term" value="F:nucleic acid binding"/>
    <property type="evidence" value="ECO:0007669"/>
    <property type="project" value="InterPro"/>
</dbReference>
<sequence>MTLTFADTHNMVAYLNKSDASKGFDQIIDFINGSYIAYALTVNPTIYVYCIKQFWRTVTVNSSNDVTRLQALVDKKRVVVTEATIRDALHLNDAEGVDCLPNEEIFTELARMGYEKPTTKLTFYKAFFSSQWKFLIHTILQSMSAKRTSWKEFSSAMSFVMICLSTGRKFNFFKYIFKSLVRNVDSSTKFYRYPRFINLIIQNQLGDLSIHSTKYISPALTQKVFANMKRVGKGCSGVETPLFEGMLVAREPDEQDDVEEQGNEEEQGNADTTAKEPETAIPEDVANDQSISSPTPLTLPPQQPQDEALDAYAALARRVEHLEQDKVSQDIETIKLKTKGWVIDRDEDAVKETEEIREYTADTQVEGRQADIYHIDMDHAAKVLSMQKDESKVHEAVEVVTTAKLITEVVATVSETVSAAAIIPSVVPETISVAAIPTVTALPVKVAAPVKVVVLSTDEKEEWLSGIYRRNHLQKLLLKPPPRTREKVYSHRLGSCNRSCKTKSQRGTFHSKIPSNEEKPQTEAQARRNMVMYLKNIVGFTLDYFKGMSYDNIRPIFVAKFNANMEFLLKSKEQIEEEESRAIAIINETPAQKAAKRRKLIEEAKEAESIKQNLQIVPNEDDDVFTEATPLARKIILLVERRYPLTKFTREQMLNVVRLQVEEESRLTVVPKGEMTGRRTGRGGGRTREQTCRVGRRIGDQDGQGGDRGNRANRGIDEVLDFFTVIAQQLQNLLPTIITQVGNHANNIQGDDYDGKGGAIAYTRWTEKMKLTQDMSGCGDNQKEDFKAFMKEEFCPNNEMQKLETKFWCHVMVRAGHAGYIYGLSPQICGMVAATEPTTIQSIVLKFGVLTDEAIRNGSLKKNTEKRENDIEPSKDGNIRDDNKRSRTGRVFATTTNLVRKEYMGSAPKCTNCNYHHLPETPCRICTNCNHFGHFTKDCMVRPRMVNPLNARIPIAAREACFECGGTDHYKAAYPRLNRAPWQGGNCPNQVLVVDGGQGHGNNGNQARRRAFMLGAEEAHQDPNIMTGKCTLNNHYATTLFDSGADYSFVSTTFIPLLDIESSNLGFNYEIKITSGQLVEINKVIRGCKLEIEGHTFDIDLIPFGHGRFDVIVGMDWLFRHKTEIIFHEKVVRIPLLSGKILRVLGKRPEEKVRHLMSAKAREEKLKDIIVARNFSEVFPDDLSRLPPSREIKLHIDLIPEAMSISNSPSRLVPSKMEELSNQLKELQDKGFIRPSSSPWEALVLFVKKNDGSFRMCIDYKELNKLTIKNHYPLPRINDLFDQLNALWFDKCTSGIHGLNEPRLILDMLEKEKLYAKFSKCEFWLQEVQFFGNVINGDGIHVDHSKIEAGGEHERASQTLKDKLCNAHVLALPDGPEDFMVYCDASCQGLRYVLMQRGKGKLAPRFVGPFEITERIGLVAYRLRLPEELNGIHDTFYVLNLKKCLAEPTLQIPLDEIQIDAKLNFVKEPVEILEREFKKLKRSRILIVKVRWNSKRGPEFTRECKDRMKLKYPHLFSSSTG</sequence>
<dbReference type="Pfam" id="PF08284">
    <property type="entry name" value="RVP_2"/>
    <property type="match status" value="1"/>
</dbReference>
<feature type="compositionally biased region" description="Basic and acidic residues" evidence="3">
    <location>
        <begin position="862"/>
        <end position="885"/>
    </location>
</feature>
<dbReference type="Gene3D" id="3.10.10.10">
    <property type="entry name" value="HIV Type 1 Reverse Transcriptase, subunit A, domain 1"/>
    <property type="match status" value="1"/>
</dbReference>
<dbReference type="InterPro" id="IPR056924">
    <property type="entry name" value="SH3_Tf2-1"/>
</dbReference>
<name>A0A6L2MU37_TANCI</name>
<dbReference type="SUPFAM" id="SSF56672">
    <property type="entry name" value="DNA/RNA polymerases"/>
    <property type="match status" value="1"/>
</dbReference>
<dbReference type="PROSITE" id="PS50158">
    <property type="entry name" value="ZF_CCHC"/>
    <property type="match status" value="1"/>
</dbReference>
<keyword evidence="2" id="KW-0175">Coiled coil</keyword>
<feature type="coiled-coil region" evidence="2">
    <location>
        <begin position="558"/>
        <end position="617"/>
    </location>
</feature>
<accession>A0A6L2MU37</accession>
<feature type="region of interest" description="Disordered" evidence="3">
    <location>
        <begin position="252"/>
        <end position="277"/>
    </location>
</feature>
<evidence type="ECO:0000256" key="2">
    <source>
        <dbReference type="SAM" id="Coils"/>
    </source>
</evidence>
<dbReference type="Pfam" id="PF24626">
    <property type="entry name" value="SH3_Tf2-1"/>
    <property type="match status" value="1"/>
</dbReference>
<proteinExistence type="predicted"/>
<dbReference type="CDD" id="cd00303">
    <property type="entry name" value="retropepsin_like"/>
    <property type="match status" value="1"/>
</dbReference>
<dbReference type="InterPro" id="IPR001878">
    <property type="entry name" value="Znf_CCHC"/>
</dbReference>
<dbReference type="InterPro" id="IPR021109">
    <property type="entry name" value="Peptidase_aspartic_dom_sf"/>
</dbReference>
<feature type="region of interest" description="Disordered" evidence="3">
    <location>
        <begin position="499"/>
        <end position="523"/>
    </location>
</feature>
<organism evidence="5">
    <name type="scientific">Tanacetum cinerariifolium</name>
    <name type="common">Dalmatian daisy</name>
    <name type="synonym">Chrysanthemum cinerariifolium</name>
    <dbReference type="NCBI Taxonomy" id="118510"/>
    <lineage>
        <taxon>Eukaryota</taxon>
        <taxon>Viridiplantae</taxon>
        <taxon>Streptophyta</taxon>
        <taxon>Embryophyta</taxon>
        <taxon>Tracheophyta</taxon>
        <taxon>Spermatophyta</taxon>
        <taxon>Magnoliopsida</taxon>
        <taxon>eudicotyledons</taxon>
        <taxon>Gunneridae</taxon>
        <taxon>Pentapetalae</taxon>
        <taxon>asterids</taxon>
        <taxon>campanulids</taxon>
        <taxon>Asterales</taxon>
        <taxon>Asteraceae</taxon>
        <taxon>Asteroideae</taxon>
        <taxon>Anthemideae</taxon>
        <taxon>Anthemidinae</taxon>
        <taxon>Tanacetum</taxon>
    </lineage>
</organism>
<dbReference type="InterPro" id="IPR032567">
    <property type="entry name" value="RTL1-rel"/>
</dbReference>
<keyword evidence="1" id="KW-0863">Zinc-finger</keyword>
<feature type="region of interest" description="Disordered" evidence="3">
    <location>
        <begin position="861"/>
        <end position="887"/>
    </location>
</feature>
<gene>
    <name evidence="5" type="ORF">Tci_049484</name>
</gene>
<dbReference type="GO" id="GO:0008270">
    <property type="term" value="F:zinc ion binding"/>
    <property type="evidence" value="ECO:0007669"/>
    <property type="project" value="UniProtKB-KW"/>
</dbReference>
<dbReference type="EMBL" id="BKCJ010007488">
    <property type="protein sequence ID" value="GEU77506.1"/>
    <property type="molecule type" value="Genomic_DNA"/>
</dbReference>
<evidence type="ECO:0000256" key="3">
    <source>
        <dbReference type="SAM" id="MobiDB-lite"/>
    </source>
</evidence>
<reference evidence="5" key="1">
    <citation type="journal article" date="2019" name="Sci. Rep.">
        <title>Draft genome of Tanacetum cinerariifolium, the natural source of mosquito coil.</title>
        <authorList>
            <person name="Yamashiro T."/>
            <person name="Shiraishi A."/>
            <person name="Satake H."/>
            <person name="Nakayama K."/>
        </authorList>
    </citation>
    <scope>NUCLEOTIDE SEQUENCE</scope>
</reference>
<keyword evidence="1" id="KW-0479">Metal-binding</keyword>
<comment type="caution">
    <text evidence="5">The sequence shown here is derived from an EMBL/GenBank/DDBJ whole genome shotgun (WGS) entry which is preliminary data.</text>
</comment>
<feature type="domain" description="CCHC-type" evidence="4">
    <location>
        <begin position="926"/>
        <end position="939"/>
    </location>
</feature>
<feature type="compositionally biased region" description="Acidic residues" evidence="3">
    <location>
        <begin position="253"/>
        <end position="268"/>
    </location>
</feature>
<dbReference type="SUPFAM" id="SSF50630">
    <property type="entry name" value="Acid proteases"/>
    <property type="match status" value="1"/>
</dbReference>
<dbReference type="CDD" id="cd01647">
    <property type="entry name" value="RT_LTR"/>
    <property type="match status" value="1"/>
</dbReference>
<keyword evidence="1" id="KW-0862">Zinc</keyword>